<keyword evidence="8" id="KW-1185">Reference proteome</keyword>
<dbReference type="EMBL" id="CP029077">
    <property type="protein sequence ID" value="QED23568.1"/>
    <property type="molecule type" value="Genomic_DNA"/>
</dbReference>
<comment type="function">
    <text evidence="5">Part of an ABC transporter complex. Transmembrane domains (TMD) form a pore in the inner membrane and the ATP-binding domain (NBD) is responsible for energy generation.</text>
</comment>
<dbReference type="SMART" id="SM00382">
    <property type="entry name" value="AAA"/>
    <property type="match status" value="1"/>
</dbReference>
<dbReference type="PANTHER" id="PTHR42798:SF7">
    <property type="entry name" value="ALPHA-D-RIBOSE 1-METHYLPHOSPHONATE 5-TRIPHOSPHATE SYNTHASE SUBUNIT PHNL"/>
    <property type="match status" value="1"/>
</dbReference>
<dbReference type="Pfam" id="PF00005">
    <property type="entry name" value="ABC_tran"/>
    <property type="match status" value="1"/>
</dbReference>
<dbReference type="SUPFAM" id="SSF52540">
    <property type="entry name" value="P-loop containing nucleoside triphosphate hydrolases"/>
    <property type="match status" value="1"/>
</dbReference>
<dbReference type="InterPro" id="IPR017871">
    <property type="entry name" value="ABC_transporter-like_CS"/>
</dbReference>
<evidence type="ECO:0000256" key="1">
    <source>
        <dbReference type="ARBA" id="ARBA00005417"/>
    </source>
</evidence>
<keyword evidence="2" id="KW-0813">Transport</keyword>
<evidence type="ECO:0000256" key="3">
    <source>
        <dbReference type="ARBA" id="ARBA00022741"/>
    </source>
</evidence>
<accession>A0A5B8XE31</accession>
<dbReference type="InterPro" id="IPR017911">
    <property type="entry name" value="MacB-like_ATP-bd"/>
</dbReference>
<dbReference type="AlphaFoldDB" id="A0A5B8XE31"/>
<dbReference type="PROSITE" id="PS00211">
    <property type="entry name" value="ABC_TRANSPORTER_1"/>
    <property type="match status" value="1"/>
</dbReference>
<evidence type="ECO:0000259" key="6">
    <source>
        <dbReference type="PROSITE" id="PS50893"/>
    </source>
</evidence>
<dbReference type="Gene3D" id="3.40.50.300">
    <property type="entry name" value="P-loop containing nucleotide triphosphate hydrolases"/>
    <property type="match status" value="1"/>
</dbReference>
<keyword evidence="7" id="KW-0449">Lipoprotein</keyword>
<gene>
    <name evidence="7" type="ORF">Deia_00780</name>
</gene>
<dbReference type="CDD" id="cd03255">
    <property type="entry name" value="ABC_MJ0796_LolCDE_FtsE"/>
    <property type="match status" value="1"/>
</dbReference>
<dbReference type="GO" id="GO:0005524">
    <property type="term" value="F:ATP binding"/>
    <property type="evidence" value="ECO:0007669"/>
    <property type="project" value="UniProtKB-KW"/>
</dbReference>
<proteinExistence type="inferred from homology"/>
<organism evidence="7 8">
    <name type="scientific">Candidatus Deianiraea vastatrix</name>
    <dbReference type="NCBI Taxonomy" id="2163644"/>
    <lineage>
        <taxon>Bacteria</taxon>
        <taxon>Pseudomonadati</taxon>
        <taxon>Pseudomonadota</taxon>
        <taxon>Alphaproteobacteria</taxon>
        <taxon>Rickettsiales</taxon>
        <taxon>Candidatus Deianiraeaceae</taxon>
        <taxon>Candidatus Deianiraea</taxon>
    </lineage>
</organism>
<dbReference type="InterPro" id="IPR003593">
    <property type="entry name" value="AAA+_ATPase"/>
</dbReference>
<sequence length="218" mass="24126">MSEIVLKIENLSKIYQDGNSEKSVLNNISLSLEAGKSIAICGPSGCGKTTLLQLCALMDDNYSGKIEICDQDIAKITGSEKDVIRKGKFGFIHQFHHLFPEFSVIENVIFSKLNNDIDKKIAIECAKQVLKDVGLGEKADYHPWQLSGGERQRVAIARAVINKPKIIFADEPTGNLDPENSIIVMKLMLDLCAKSNTSILLVTHNHDFAAMCDMQVYI</sequence>
<evidence type="ECO:0000256" key="4">
    <source>
        <dbReference type="ARBA" id="ARBA00022840"/>
    </source>
</evidence>
<feature type="domain" description="ABC transporter" evidence="6">
    <location>
        <begin position="6"/>
        <end position="218"/>
    </location>
</feature>
<dbReference type="InterPro" id="IPR027417">
    <property type="entry name" value="P-loop_NTPase"/>
</dbReference>
<evidence type="ECO:0000256" key="2">
    <source>
        <dbReference type="ARBA" id="ARBA00022448"/>
    </source>
</evidence>
<dbReference type="RefSeq" id="WP_146820835.1">
    <property type="nucleotide sequence ID" value="NZ_CP029077.1"/>
</dbReference>
<dbReference type="GO" id="GO:0016887">
    <property type="term" value="F:ATP hydrolysis activity"/>
    <property type="evidence" value="ECO:0007669"/>
    <property type="project" value="InterPro"/>
</dbReference>
<dbReference type="InterPro" id="IPR003439">
    <property type="entry name" value="ABC_transporter-like_ATP-bd"/>
</dbReference>
<evidence type="ECO:0000256" key="5">
    <source>
        <dbReference type="ARBA" id="ARBA00024725"/>
    </source>
</evidence>
<dbReference type="PROSITE" id="PS50893">
    <property type="entry name" value="ABC_TRANSPORTER_2"/>
    <property type="match status" value="1"/>
</dbReference>
<reference evidence="7 8" key="1">
    <citation type="journal article" date="2019" name="ISME J.">
        <title>Deianiraea, an extracellular bacterium associated with the ciliate Paramecium, suggests an alternative scenario for the evolution of Rickettsiales.</title>
        <authorList>
            <person name="Castelli M."/>
            <person name="Sabaneyeva E."/>
            <person name="Lanzoni O."/>
            <person name="Lebedeva N."/>
            <person name="Floriano A.M."/>
            <person name="Gaiarsa S."/>
            <person name="Benken K."/>
            <person name="Modeo L."/>
            <person name="Bandi C."/>
            <person name="Potekhin A."/>
            <person name="Sassera D."/>
            <person name="Petroni G."/>
        </authorList>
    </citation>
    <scope>NUCLEOTIDE SEQUENCE [LARGE SCALE GENOMIC DNA]</scope>
    <source>
        <strain evidence="7">CyL4-1</strain>
    </source>
</reference>
<dbReference type="OrthoDB" id="9802264at2"/>
<evidence type="ECO:0000313" key="8">
    <source>
        <dbReference type="Proteomes" id="UP000321934"/>
    </source>
</evidence>
<name>A0A5B8XE31_9RICK</name>
<dbReference type="PANTHER" id="PTHR42798">
    <property type="entry name" value="LIPOPROTEIN-RELEASING SYSTEM ATP-BINDING PROTEIN LOLD"/>
    <property type="match status" value="1"/>
</dbReference>
<keyword evidence="4 7" id="KW-0067">ATP-binding</keyword>
<comment type="similarity">
    <text evidence="1">Belongs to the ABC transporter superfamily.</text>
</comment>
<evidence type="ECO:0000313" key="7">
    <source>
        <dbReference type="EMBL" id="QED23568.1"/>
    </source>
</evidence>
<protein>
    <submittedName>
        <fullName evidence="7">Lipoprotein-releasing system ATP-binding protein LolD</fullName>
    </submittedName>
</protein>
<keyword evidence="3" id="KW-0547">Nucleotide-binding</keyword>
<dbReference type="Proteomes" id="UP000321934">
    <property type="component" value="Chromosome"/>
</dbReference>